<name>A0ABN7I164_9BURK</name>
<evidence type="ECO:0000313" key="2">
    <source>
        <dbReference type="EMBL" id="CAD6548171.1"/>
    </source>
</evidence>
<evidence type="ECO:0000313" key="3">
    <source>
        <dbReference type="Proteomes" id="UP000598032"/>
    </source>
</evidence>
<sequence length="121" mass="13275">MTDSISYVALPHTLSAKQAVTISSGPIDDGQFAAHELEFVRHLFGYAEFLRNCSRDTPVSDAFLPVLVMLLEIIDLNAPLEARRCVSQLKQILEVTFPDVGPGTWPETSGDSGNAEDRRSL</sequence>
<accession>A0ABN7I164</accession>
<organism evidence="2 3">
    <name type="scientific">Paraburkholderia metrosideri</name>
    <dbReference type="NCBI Taxonomy" id="580937"/>
    <lineage>
        <taxon>Bacteria</taxon>
        <taxon>Pseudomonadati</taxon>
        <taxon>Pseudomonadota</taxon>
        <taxon>Betaproteobacteria</taxon>
        <taxon>Burkholderiales</taxon>
        <taxon>Burkholderiaceae</taxon>
        <taxon>Paraburkholderia</taxon>
    </lineage>
</organism>
<comment type="caution">
    <text evidence="2">The sequence shown here is derived from an EMBL/GenBank/DDBJ whole genome shotgun (WGS) entry which is preliminary data.</text>
</comment>
<proteinExistence type="predicted"/>
<gene>
    <name evidence="2" type="ORF">LMG28140_04553</name>
</gene>
<evidence type="ECO:0000256" key="1">
    <source>
        <dbReference type="SAM" id="MobiDB-lite"/>
    </source>
</evidence>
<feature type="region of interest" description="Disordered" evidence="1">
    <location>
        <begin position="100"/>
        <end position="121"/>
    </location>
</feature>
<dbReference type="EMBL" id="CAJHCP010000010">
    <property type="protein sequence ID" value="CAD6548171.1"/>
    <property type="molecule type" value="Genomic_DNA"/>
</dbReference>
<keyword evidence="3" id="KW-1185">Reference proteome</keyword>
<protein>
    <submittedName>
        <fullName evidence="2">Uncharacterized protein</fullName>
    </submittedName>
</protein>
<reference evidence="2 3" key="1">
    <citation type="submission" date="2020-10" db="EMBL/GenBank/DDBJ databases">
        <authorList>
            <person name="Peeters C."/>
        </authorList>
    </citation>
    <scope>NUCLEOTIDE SEQUENCE [LARGE SCALE GENOMIC DNA]</scope>
    <source>
        <strain evidence="2 3">LMG 28140</strain>
    </source>
</reference>
<dbReference type="Proteomes" id="UP000598032">
    <property type="component" value="Unassembled WGS sequence"/>
</dbReference>